<keyword evidence="1" id="KW-0808">Transferase</keyword>
<dbReference type="SUPFAM" id="SSF52540">
    <property type="entry name" value="P-loop containing nucleoside triphosphate hydrolases"/>
    <property type="match status" value="1"/>
</dbReference>
<dbReference type="Pfam" id="PF13469">
    <property type="entry name" value="Sulfotransfer_3"/>
    <property type="match status" value="1"/>
</dbReference>
<dbReference type="AlphaFoldDB" id="A0A9Y1BM69"/>
<proteinExistence type="predicted"/>
<dbReference type="Gene3D" id="3.40.50.300">
    <property type="entry name" value="P-loop containing nucleotide triphosphate hydrolases"/>
    <property type="match status" value="1"/>
</dbReference>
<gene>
    <name evidence="2" type="ORF">K9W45_03610</name>
</gene>
<sequence>MNNPIFIVGPHKSGTTLLLRLLDNHPELFSIPFETHIFQLSGRWVDYRGRKTYPQDLSFKEIKDNFKKHIKKINTVKQDFSHDSSSRIGMFNLSIFNQKIEKEVDDFKDLVELYFQAIYASFYEEDYVETKRFVEKSVEHDEFVPLLKKLFPDAKFIRVLRNPYSNLVSYRRYLQKAVNKGKYPKISVPLLSLKNSFYHMYRNLELFPDSYHVIKYEDILTNPEKSMKELADFIGVKYDPILLKPTIKGKLWLGNSSLNKQFQGISADNLEVWKKEINTLEKYYITKYFRKILYDYDYPILSQPRKSRFLPVKKEKLFTYIFNRSLDYNVFM</sequence>
<name>A0A9Y1BM69_9ARCH</name>
<dbReference type="Proteomes" id="UP001201020">
    <property type="component" value="Chromosome"/>
</dbReference>
<organism evidence="2">
    <name type="scientific">Candidatus Heimdallarchaeum aukensis</name>
    <dbReference type="NCBI Taxonomy" id="2876573"/>
    <lineage>
        <taxon>Archaea</taxon>
        <taxon>Promethearchaeati</taxon>
        <taxon>Candidatus Heimdallarchaeota</taxon>
        <taxon>Candidatus Heimdallarchaeia (ex Rinke et al. 2021) (nom. nud.)</taxon>
        <taxon>Candidatus Heimdallarchaeales</taxon>
        <taxon>Candidatus Heimdallarchaeaceae</taxon>
        <taxon>Candidatus Heimdallarchaeum</taxon>
    </lineage>
</organism>
<dbReference type="EMBL" id="CP084166">
    <property type="protein sequence ID" value="UJG41559.1"/>
    <property type="molecule type" value="Genomic_DNA"/>
</dbReference>
<evidence type="ECO:0000256" key="1">
    <source>
        <dbReference type="ARBA" id="ARBA00022679"/>
    </source>
</evidence>
<protein>
    <submittedName>
        <fullName evidence="2">Sulfotransferase</fullName>
    </submittedName>
</protein>
<dbReference type="PANTHER" id="PTHR12788">
    <property type="entry name" value="PROTEIN-TYROSINE SULFOTRANSFERASE 2"/>
    <property type="match status" value="1"/>
</dbReference>
<reference evidence="2" key="1">
    <citation type="journal article" date="2022" name="Nat. Microbiol.">
        <title>Unique mobile elements and scalable gene flow at the prokaryote-eukaryote boundary revealed by circularized Asgard archaea genomes.</title>
        <authorList>
            <person name="Wu F."/>
            <person name="Speth D.R."/>
            <person name="Philosof A."/>
            <person name="Cremiere A."/>
            <person name="Narayanan A."/>
            <person name="Barco R.A."/>
            <person name="Connon S.A."/>
            <person name="Amend J.P."/>
            <person name="Antoshechkin I.A."/>
            <person name="Orphan V.J."/>
        </authorList>
    </citation>
    <scope>NUCLEOTIDE SEQUENCE</scope>
    <source>
        <strain evidence="2">PM71</strain>
    </source>
</reference>
<dbReference type="GO" id="GO:0008476">
    <property type="term" value="F:protein-tyrosine sulfotransferase activity"/>
    <property type="evidence" value="ECO:0007669"/>
    <property type="project" value="InterPro"/>
</dbReference>
<accession>A0A9Y1BM69</accession>
<evidence type="ECO:0000313" key="2">
    <source>
        <dbReference type="EMBL" id="UJG41559.1"/>
    </source>
</evidence>
<dbReference type="PANTHER" id="PTHR12788:SF10">
    <property type="entry name" value="PROTEIN-TYROSINE SULFOTRANSFERASE"/>
    <property type="match status" value="1"/>
</dbReference>
<dbReference type="InterPro" id="IPR027417">
    <property type="entry name" value="P-loop_NTPase"/>
</dbReference>
<dbReference type="InterPro" id="IPR026634">
    <property type="entry name" value="TPST-like"/>
</dbReference>